<reference evidence="3" key="1">
    <citation type="submission" date="2016-10" db="EMBL/GenBank/DDBJ databases">
        <authorList>
            <person name="Varghese N."/>
        </authorList>
    </citation>
    <scope>NUCLEOTIDE SEQUENCE [LARGE SCALE GENOMIC DNA]</scope>
    <source>
        <strain evidence="3">DSM 45096 / BCRC 16803 / CGMCC 4.1857 / CIP 109030 / JCM 12277 / KCTC 19219 / NBRC 100920 / 33214</strain>
    </source>
</reference>
<organism evidence="2 3">
    <name type="scientific">Streptacidiphilus jiangxiensis</name>
    <dbReference type="NCBI Taxonomy" id="235985"/>
    <lineage>
        <taxon>Bacteria</taxon>
        <taxon>Bacillati</taxon>
        <taxon>Actinomycetota</taxon>
        <taxon>Actinomycetes</taxon>
        <taxon>Kitasatosporales</taxon>
        <taxon>Streptomycetaceae</taxon>
        <taxon>Streptacidiphilus</taxon>
    </lineage>
</organism>
<sequence length="86" mass="9254">MSAFTLDEFRRIVELTLGDAEADSLSESSLDTQFEDLGYDSLAVYEMVVRIQDDYPVTISDEELDGLKTPAALIAHVDGALAAAAA</sequence>
<dbReference type="AlphaFoldDB" id="A0A1H7JLT0"/>
<dbReference type="PROSITE" id="PS50075">
    <property type="entry name" value="CARRIER"/>
    <property type="match status" value="1"/>
</dbReference>
<evidence type="ECO:0000313" key="2">
    <source>
        <dbReference type="EMBL" id="SEK75603.1"/>
    </source>
</evidence>
<evidence type="ECO:0000313" key="3">
    <source>
        <dbReference type="Proteomes" id="UP000183015"/>
    </source>
</evidence>
<dbReference type="STRING" id="235985.SAMN05414137_103359"/>
<protein>
    <submittedName>
        <fullName evidence="2">Act minimal PKS acyl carrier protein/aromatase</fullName>
    </submittedName>
</protein>
<dbReference type="Proteomes" id="UP000183015">
    <property type="component" value="Unassembled WGS sequence"/>
</dbReference>
<accession>A0A1H7JLT0</accession>
<evidence type="ECO:0000259" key="1">
    <source>
        <dbReference type="PROSITE" id="PS50075"/>
    </source>
</evidence>
<gene>
    <name evidence="2" type="ORF">SAMN05414137_103359</name>
</gene>
<dbReference type="InterPro" id="IPR009081">
    <property type="entry name" value="PP-bd_ACP"/>
</dbReference>
<keyword evidence="3" id="KW-1185">Reference proteome</keyword>
<dbReference type="InterPro" id="IPR036736">
    <property type="entry name" value="ACP-like_sf"/>
</dbReference>
<dbReference type="EMBL" id="FOAZ01000003">
    <property type="protein sequence ID" value="SEK75603.1"/>
    <property type="molecule type" value="Genomic_DNA"/>
</dbReference>
<name>A0A1H7JLT0_STRJI</name>
<dbReference type="Gene3D" id="1.10.1200.10">
    <property type="entry name" value="ACP-like"/>
    <property type="match status" value="1"/>
</dbReference>
<dbReference type="Pfam" id="PF00550">
    <property type="entry name" value="PP-binding"/>
    <property type="match status" value="1"/>
</dbReference>
<proteinExistence type="predicted"/>
<feature type="domain" description="Carrier" evidence="1">
    <location>
        <begin position="3"/>
        <end position="81"/>
    </location>
</feature>
<dbReference type="RefSeq" id="WP_042454700.1">
    <property type="nucleotide sequence ID" value="NZ_BBPN01000034.1"/>
</dbReference>
<dbReference type="OrthoDB" id="3537906at2"/>
<dbReference type="SUPFAM" id="SSF47336">
    <property type="entry name" value="ACP-like"/>
    <property type="match status" value="1"/>
</dbReference>